<reference evidence="2" key="1">
    <citation type="submission" date="2022-11" db="EMBL/GenBank/DDBJ databases">
        <title>Centuries of genome instability and evolution in soft-shell clam transmissible cancer (bioRxiv).</title>
        <authorList>
            <person name="Hart S.F.M."/>
            <person name="Yonemitsu M.A."/>
            <person name="Giersch R.M."/>
            <person name="Beal B.F."/>
            <person name="Arriagada G."/>
            <person name="Davis B.W."/>
            <person name="Ostrander E.A."/>
            <person name="Goff S.P."/>
            <person name="Metzger M.J."/>
        </authorList>
    </citation>
    <scope>NUCLEOTIDE SEQUENCE</scope>
    <source>
        <strain evidence="2">MELC-2E11</strain>
        <tissue evidence="2">Siphon/mantle</tissue>
    </source>
</reference>
<feature type="compositionally biased region" description="Basic and acidic residues" evidence="1">
    <location>
        <begin position="125"/>
        <end position="142"/>
    </location>
</feature>
<organism evidence="2 3">
    <name type="scientific">Mya arenaria</name>
    <name type="common">Soft-shell clam</name>
    <dbReference type="NCBI Taxonomy" id="6604"/>
    <lineage>
        <taxon>Eukaryota</taxon>
        <taxon>Metazoa</taxon>
        <taxon>Spiralia</taxon>
        <taxon>Lophotrochozoa</taxon>
        <taxon>Mollusca</taxon>
        <taxon>Bivalvia</taxon>
        <taxon>Autobranchia</taxon>
        <taxon>Heteroconchia</taxon>
        <taxon>Euheterodonta</taxon>
        <taxon>Imparidentia</taxon>
        <taxon>Neoheterodontei</taxon>
        <taxon>Myida</taxon>
        <taxon>Myoidea</taxon>
        <taxon>Myidae</taxon>
        <taxon>Mya</taxon>
    </lineage>
</organism>
<name>A0ABY7FTK4_MYAAR</name>
<dbReference type="Proteomes" id="UP001164746">
    <property type="component" value="Chromosome 12"/>
</dbReference>
<keyword evidence="3" id="KW-1185">Reference proteome</keyword>
<gene>
    <name evidence="2" type="ORF">MAR_016530</name>
</gene>
<evidence type="ECO:0000256" key="1">
    <source>
        <dbReference type="SAM" id="MobiDB-lite"/>
    </source>
</evidence>
<proteinExistence type="predicted"/>
<sequence>MATQMLPRGSALAGDKSRTVPSDDVGLNNSFHSRRTPQSPVFIPPNEFRMKLLKRILSVDGTIDNKALKKLQKTSSERTLQANILFENGDVGTLISLDRNKEESERKEPENNENDGTLPPVQTQQEKKLERPRDGLPRERPLKLPPIMLPPMYTLAARPLMVRDYSGPPYIPPPPEEEDWEDLQDCRYLRPAKKQFKATKGSKSFLLLNSS</sequence>
<accession>A0ABY7FTK4</accession>
<evidence type="ECO:0008006" key="4">
    <source>
        <dbReference type="Google" id="ProtNLM"/>
    </source>
</evidence>
<evidence type="ECO:0000313" key="3">
    <source>
        <dbReference type="Proteomes" id="UP001164746"/>
    </source>
</evidence>
<feature type="region of interest" description="Disordered" evidence="1">
    <location>
        <begin position="1"/>
        <end position="43"/>
    </location>
</feature>
<evidence type="ECO:0000313" key="2">
    <source>
        <dbReference type="EMBL" id="WAR22556.1"/>
    </source>
</evidence>
<dbReference type="EMBL" id="CP111023">
    <property type="protein sequence ID" value="WAR22556.1"/>
    <property type="molecule type" value="Genomic_DNA"/>
</dbReference>
<protein>
    <recommendedName>
        <fullName evidence="4">Protein phosphatase 1 regulatory subunit 35 C-terminal domain-containing protein</fullName>
    </recommendedName>
</protein>
<feature type="compositionally biased region" description="Polar residues" evidence="1">
    <location>
        <begin position="27"/>
        <end position="39"/>
    </location>
</feature>
<feature type="compositionally biased region" description="Basic and acidic residues" evidence="1">
    <location>
        <begin position="100"/>
        <end position="110"/>
    </location>
</feature>
<feature type="region of interest" description="Disordered" evidence="1">
    <location>
        <begin position="100"/>
        <end position="146"/>
    </location>
</feature>